<dbReference type="AlphaFoldDB" id="A0A934RPB0"/>
<gene>
    <name evidence="1" type="ORF">JIN78_03325</name>
</gene>
<dbReference type="EMBL" id="JAENIO010000005">
    <property type="protein sequence ID" value="MBK1833081.1"/>
    <property type="molecule type" value="Genomic_DNA"/>
</dbReference>
<keyword evidence="2" id="KW-1185">Reference proteome</keyword>
<evidence type="ECO:0000313" key="1">
    <source>
        <dbReference type="EMBL" id="MBK1833081.1"/>
    </source>
</evidence>
<organism evidence="1 2">
    <name type="scientific">Roseibacillus ishigakijimensis</name>
    <dbReference type="NCBI Taxonomy" id="454146"/>
    <lineage>
        <taxon>Bacteria</taxon>
        <taxon>Pseudomonadati</taxon>
        <taxon>Verrucomicrobiota</taxon>
        <taxon>Verrucomicrobiia</taxon>
        <taxon>Verrucomicrobiales</taxon>
        <taxon>Verrucomicrobiaceae</taxon>
        <taxon>Roseibacillus</taxon>
    </lineage>
</organism>
<accession>A0A934RPB0</accession>
<evidence type="ECO:0000313" key="2">
    <source>
        <dbReference type="Proteomes" id="UP000604083"/>
    </source>
</evidence>
<sequence length="57" mass="6546">MAKTLCDWKKDDIARHPERLASLLIEPQYFCRKCARCSNTRKALCKPAPLPVPASFR</sequence>
<name>A0A934RPB0_9BACT</name>
<dbReference type="RefSeq" id="WP_200390511.1">
    <property type="nucleotide sequence ID" value="NZ_JAENIO010000005.1"/>
</dbReference>
<reference evidence="1" key="1">
    <citation type="submission" date="2021-01" db="EMBL/GenBank/DDBJ databases">
        <title>Modified the classification status of verrucomicrobia.</title>
        <authorList>
            <person name="Feng X."/>
        </authorList>
    </citation>
    <scope>NUCLEOTIDE SEQUENCE</scope>
    <source>
        <strain evidence="1">KCTC 12986</strain>
    </source>
</reference>
<protein>
    <submittedName>
        <fullName evidence="1">Uncharacterized protein</fullName>
    </submittedName>
</protein>
<dbReference type="Proteomes" id="UP000604083">
    <property type="component" value="Unassembled WGS sequence"/>
</dbReference>
<proteinExistence type="predicted"/>
<comment type="caution">
    <text evidence="1">The sequence shown here is derived from an EMBL/GenBank/DDBJ whole genome shotgun (WGS) entry which is preliminary data.</text>
</comment>